<dbReference type="RefSeq" id="WP_043560575.1">
    <property type="nucleotide sequence ID" value="NZ_CBLY010000006.1"/>
</dbReference>
<reference evidence="2 3" key="2">
    <citation type="journal article" date="2014" name="PLoS ONE">
        <title>Evolution of mitochondria reconstructed from the energy metabolism of living bacteria.</title>
        <authorList>
            <person name="Degli Esposti M."/>
            <person name="Chouaia B."/>
            <person name="Comandatore F."/>
            <person name="Crotti E."/>
            <person name="Sassera D."/>
            <person name="Lievens P.M."/>
            <person name="Daffonchio D."/>
            <person name="Bandi C."/>
        </authorList>
    </citation>
    <scope>NUCLEOTIDE SEQUENCE [LARGE SCALE GENOMIC DNA]</scope>
    <source>
        <strain evidence="3">AM169</strain>
    </source>
</reference>
<dbReference type="Proteomes" id="UP000027590">
    <property type="component" value="Unassembled WGS sequence"/>
</dbReference>
<name>A0A7U7G6Q0_9PROT</name>
<evidence type="ECO:0000313" key="3">
    <source>
        <dbReference type="Proteomes" id="UP000027590"/>
    </source>
</evidence>
<feature type="region of interest" description="Disordered" evidence="1">
    <location>
        <begin position="87"/>
        <end position="106"/>
    </location>
</feature>
<gene>
    <name evidence="2" type="ORF">SACS_1375</name>
</gene>
<evidence type="ECO:0000256" key="1">
    <source>
        <dbReference type="SAM" id="MobiDB-lite"/>
    </source>
</evidence>
<accession>A0A7U7G6Q0</accession>
<proteinExistence type="predicted"/>
<organism evidence="2 3">
    <name type="scientific">Parasaccharibacter apium</name>
    <dbReference type="NCBI Taxonomy" id="1510841"/>
    <lineage>
        <taxon>Bacteria</taxon>
        <taxon>Pseudomonadati</taxon>
        <taxon>Pseudomonadota</taxon>
        <taxon>Alphaproteobacteria</taxon>
        <taxon>Acetobacterales</taxon>
        <taxon>Acetobacteraceae</taxon>
        <taxon>Parasaccharibacter</taxon>
    </lineage>
</organism>
<dbReference type="EMBL" id="CBLY010000006">
    <property type="protein sequence ID" value="CDG34113.1"/>
    <property type="molecule type" value="Genomic_DNA"/>
</dbReference>
<reference evidence="2 3" key="1">
    <citation type="journal article" date="2014" name="Genome Biol. Evol.">
        <title>Acetic acid bacteria genomes reveal functional traits for adaptation to life in insect guts.</title>
        <authorList>
            <person name="Chouaia B."/>
            <person name="Gaiarsa S."/>
            <person name="Crotti E."/>
            <person name="Comandatore F."/>
            <person name="Degli Esposti M."/>
            <person name="Ricci I."/>
            <person name="Alma A."/>
            <person name="Favia G."/>
            <person name="Bandi C."/>
            <person name="Daffonchio D."/>
        </authorList>
    </citation>
    <scope>NUCLEOTIDE SEQUENCE [LARGE SCALE GENOMIC DNA]</scope>
    <source>
        <strain evidence="3">AM169</strain>
    </source>
</reference>
<evidence type="ECO:0000313" key="2">
    <source>
        <dbReference type="EMBL" id="CDG34113.1"/>
    </source>
</evidence>
<sequence length="106" mass="11634">MIILFLMGLWAAVWLLHLNRLPTYRRQNPCHLPPAGTLQTLLRLALPAAGLTGACLLEGLDGLFLWAFTAPATGFLLGLTLPHLPHSPAPKGRNLQNHRGTPRYLP</sequence>
<protein>
    <submittedName>
        <fullName evidence="2">Uncharacterized protein</fullName>
    </submittedName>
</protein>
<dbReference type="AlphaFoldDB" id="A0A7U7G6Q0"/>
<comment type="caution">
    <text evidence="2">The sequence shown here is derived from an EMBL/GenBank/DDBJ whole genome shotgun (WGS) entry which is preliminary data.</text>
</comment>